<dbReference type="GO" id="GO:0016020">
    <property type="term" value="C:membrane"/>
    <property type="evidence" value="ECO:0007669"/>
    <property type="project" value="TreeGrafter"/>
</dbReference>
<evidence type="ECO:0000259" key="1">
    <source>
        <dbReference type="PROSITE" id="PS50035"/>
    </source>
</evidence>
<sequence length="422" mass="47492">MPIWIVAATVLVTLFVVVVAMNLHTPEKKIQHRVKHLYGIADSQLKREMGALLGPAIVAGNRITTLQNGDEIFPAMLEAIRRAQRTITFETYIYWSGTVGEQFADALIERARAGIKAHVMLDWLGSKKMEPQLLGKMRDSGIEVERYHALRWYSLGKMNNRTHRKVLIVDGTTGFTGGAGIADQWAGHAQDPKHWRDMYFRVEGPVVAQMQAAFLDNWIKTTGSVLHGDAYFPALTTCGEQEMHLFTSSPAGGSASMRLMYLTAISAAEQTIDIESAYFVPDTLMSEELIRARARGVRIRILLPGPHIDSEMVRIASKRAWGPLLDSGVEVHEYKPTMLHCKMLIFDQHLVSVGSTNFDMRSFGLNDEASLNVYDSKFARQMTAVFEQDLRLSTPYTLQRWRNRSWKQRAAEVVVVPITSQL</sequence>
<dbReference type="Pfam" id="PF13091">
    <property type="entry name" value="PLDc_2"/>
    <property type="match status" value="2"/>
</dbReference>
<dbReference type="PROSITE" id="PS50035">
    <property type="entry name" value="PLD"/>
    <property type="match status" value="2"/>
</dbReference>
<dbReference type="AlphaFoldDB" id="T1CEK8"/>
<accession>T1CEK8</accession>
<dbReference type="InterPro" id="IPR001736">
    <property type="entry name" value="PLipase_D/transphosphatidylase"/>
</dbReference>
<organism evidence="2">
    <name type="scientific">mine drainage metagenome</name>
    <dbReference type="NCBI Taxonomy" id="410659"/>
    <lineage>
        <taxon>unclassified sequences</taxon>
        <taxon>metagenomes</taxon>
        <taxon>ecological metagenomes</taxon>
    </lineage>
</organism>
<dbReference type="PANTHER" id="PTHR21248:SF22">
    <property type="entry name" value="PHOSPHOLIPASE D"/>
    <property type="match status" value="1"/>
</dbReference>
<dbReference type="EMBL" id="AUZZ01001405">
    <property type="protein sequence ID" value="EQD64444.1"/>
    <property type="molecule type" value="Genomic_DNA"/>
</dbReference>
<proteinExistence type="predicted"/>
<name>T1CEK8_9ZZZZ</name>
<dbReference type="CDD" id="cd09159">
    <property type="entry name" value="PLDc_ybhO_like_2"/>
    <property type="match status" value="1"/>
</dbReference>
<feature type="domain" description="PLD phosphodiesterase" evidence="1">
    <location>
        <begin position="158"/>
        <end position="185"/>
    </location>
</feature>
<comment type="caution">
    <text evidence="2">The sequence shown here is derived from an EMBL/GenBank/DDBJ whole genome shotgun (WGS) entry which is preliminary data.</text>
</comment>
<dbReference type="GO" id="GO:0008808">
    <property type="term" value="F:cardiolipin synthase activity"/>
    <property type="evidence" value="ECO:0007669"/>
    <property type="project" value="TreeGrafter"/>
</dbReference>
<dbReference type="GO" id="GO:0032049">
    <property type="term" value="P:cardiolipin biosynthetic process"/>
    <property type="evidence" value="ECO:0007669"/>
    <property type="project" value="UniProtKB-ARBA"/>
</dbReference>
<reference evidence="2" key="1">
    <citation type="submission" date="2013-08" db="EMBL/GenBank/DDBJ databases">
        <authorList>
            <person name="Mendez C."/>
            <person name="Richter M."/>
            <person name="Ferrer M."/>
            <person name="Sanchez J."/>
        </authorList>
    </citation>
    <scope>NUCLEOTIDE SEQUENCE</scope>
</reference>
<dbReference type="SMART" id="SM00155">
    <property type="entry name" value="PLDc"/>
    <property type="match status" value="2"/>
</dbReference>
<protein>
    <submittedName>
        <fullName evidence="2">Phospholipase D/Transphosphatidylase</fullName>
    </submittedName>
</protein>
<reference evidence="2" key="2">
    <citation type="journal article" date="2014" name="ISME J.">
        <title>Microbial stratification in low pH oxic and suboxic macroscopic growths along an acid mine drainage.</title>
        <authorList>
            <person name="Mendez-Garcia C."/>
            <person name="Mesa V."/>
            <person name="Sprenger R.R."/>
            <person name="Richter M."/>
            <person name="Diez M.S."/>
            <person name="Solano J."/>
            <person name="Bargiela R."/>
            <person name="Golyshina O.V."/>
            <person name="Manteca A."/>
            <person name="Ramos J.L."/>
            <person name="Gallego J.R."/>
            <person name="Llorente I."/>
            <person name="Martins Dos Santos V.A."/>
            <person name="Jensen O.N."/>
            <person name="Pelaez A.I."/>
            <person name="Sanchez J."/>
            <person name="Ferrer M."/>
        </authorList>
    </citation>
    <scope>NUCLEOTIDE SEQUENCE</scope>
</reference>
<dbReference type="InterPro" id="IPR025202">
    <property type="entry name" value="PLD-like_dom"/>
</dbReference>
<dbReference type="Gene3D" id="3.30.870.10">
    <property type="entry name" value="Endonuclease Chain A"/>
    <property type="match status" value="2"/>
</dbReference>
<evidence type="ECO:0000313" key="2">
    <source>
        <dbReference type="EMBL" id="EQD64444.1"/>
    </source>
</evidence>
<gene>
    <name evidence="2" type="ORF">B2A_01996</name>
</gene>
<dbReference type="CDD" id="cd09110">
    <property type="entry name" value="PLDc_CLS_1"/>
    <property type="match status" value="1"/>
</dbReference>
<dbReference type="PANTHER" id="PTHR21248">
    <property type="entry name" value="CARDIOLIPIN SYNTHASE"/>
    <property type="match status" value="1"/>
</dbReference>
<feature type="domain" description="PLD phosphodiesterase" evidence="1">
    <location>
        <begin position="335"/>
        <end position="362"/>
    </location>
</feature>
<dbReference type="SUPFAM" id="SSF56024">
    <property type="entry name" value="Phospholipase D/nuclease"/>
    <property type="match status" value="2"/>
</dbReference>